<reference evidence="4 5" key="1">
    <citation type="submission" date="2020-03" db="EMBL/GenBank/DDBJ databases">
        <title>Vagococcus sp. nov., isolated from beetles.</title>
        <authorList>
            <person name="Hyun D.-W."/>
            <person name="Bae J.-W."/>
        </authorList>
    </citation>
    <scope>NUCLEOTIDE SEQUENCE [LARGE SCALE GENOMIC DNA]</scope>
    <source>
        <strain evidence="4 5">HDW17B</strain>
    </source>
</reference>
<keyword evidence="2" id="KW-0804">Transcription</keyword>
<evidence type="ECO:0000256" key="1">
    <source>
        <dbReference type="ARBA" id="ARBA00023015"/>
    </source>
</evidence>
<dbReference type="RefSeq" id="WP_166033607.1">
    <property type="nucleotide sequence ID" value="NZ_CP049887.1"/>
</dbReference>
<evidence type="ECO:0000259" key="3">
    <source>
        <dbReference type="Pfam" id="PF05043"/>
    </source>
</evidence>
<feature type="domain" description="Mga helix-turn-helix" evidence="3">
    <location>
        <begin position="79"/>
        <end position="161"/>
    </location>
</feature>
<dbReference type="Gene3D" id="1.10.10.10">
    <property type="entry name" value="Winged helix-like DNA-binding domain superfamily/Winged helix DNA-binding domain"/>
    <property type="match status" value="1"/>
</dbReference>
<dbReference type="InterPro" id="IPR036388">
    <property type="entry name" value="WH-like_DNA-bd_sf"/>
</dbReference>
<dbReference type="AlphaFoldDB" id="A0A6G8AR67"/>
<dbReference type="InterPro" id="IPR050661">
    <property type="entry name" value="BglG_antiterminators"/>
</dbReference>
<evidence type="ECO:0000256" key="2">
    <source>
        <dbReference type="ARBA" id="ARBA00023163"/>
    </source>
</evidence>
<proteinExistence type="predicted"/>
<dbReference type="InterPro" id="IPR007737">
    <property type="entry name" value="Mga_HTH"/>
</dbReference>
<accession>A0A6G8AR67</accession>
<dbReference type="KEGG" id="vhy:G7082_02520"/>
<dbReference type="PANTHER" id="PTHR30185">
    <property type="entry name" value="CRYPTIC BETA-GLUCOSIDE BGL OPERON ANTITERMINATOR"/>
    <property type="match status" value="1"/>
</dbReference>
<dbReference type="Pfam" id="PF05043">
    <property type="entry name" value="Mga"/>
    <property type="match status" value="1"/>
</dbReference>
<name>A0A6G8AR67_9ENTE</name>
<gene>
    <name evidence="4" type="ORF">G7082_02520</name>
</gene>
<keyword evidence="1" id="KW-0805">Transcription regulation</keyword>
<evidence type="ECO:0000313" key="5">
    <source>
        <dbReference type="Proteomes" id="UP000501747"/>
    </source>
</evidence>
<keyword evidence="5" id="KW-1185">Reference proteome</keyword>
<dbReference type="Proteomes" id="UP000501747">
    <property type="component" value="Chromosome"/>
</dbReference>
<evidence type="ECO:0000313" key="4">
    <source>
        <dbReference type="EMBL" id="QIL47487.1"/>
    </source>
</evidence>
<organism evidence="4 5">
    <name type="scientific">Vagococcus hydrophili</name>
    <dbReference type="NCBI Taxonomy" id="2714947"/>
    <lineage>
        <taxon>Bacteria</taxon>
        <taxon>Bacillati</taxon>
        <taxon>Bacillota</taxon>
        <taxon>Bacilli</taxon>
        <taxon>Lactobacillales</taxon>
        <taxon>Enterococcaceae</taxon>
        <taxon>Vagococcus</taxon>
    </lineage>
</organism>
<dbReference type="EMBL" id="CP049887">
    <property type="protein sequence ID" value="QIL47487.1"/>
    <property type="molecule type" value="Genomic_DNA"/>
</dbReference>
<protein>
    <submittedName>
        <fullName evidence="4">Helix-turn-helix domain-containing protein</fullName>
    </submittedName>
</protein>
<sequence>MNILDLLDKPDMTQIKVIQKLLNEGGVASVKDLGAQSKVSTASLNKYLKEMNERVKEINPDIDLVLEDKKIEINIPNYFNFQHILIHYLTDSINCKIIMYMSKHDGVSLTQLTQELAISEATLFRRLKDINKIISEFNIQIKNARFVGDELQIRYFLFEFYNHALPINVINYHTLDDSIVLLIENLSKELGVPIEEKNYYHLYLWLLISKRRELQGTSLEIDQQEIYRKLCPDPFFQAVYKTNETPLGSTSAIQTETDIICLFVFFISTYIYEKPLSDEQYVYFLKNEFLKDIINLTENTLETIGRYYPLENMEEALIWHIECNLFQLHFRLVHFNSYISYFESDYMMSNQADDHISQIVNDVIYEHLTFFNLTISPAIYDHVFANYRFILQTVESQCVKSIKVGLAIQVNYLAQQDILNYLEKVFTKEFKLTLKIAEVDEMYDVLITDIFLTDSSFKFKEIYVINDGLNMYDEKMIRKILSESIK</sequence>
<dbReference type="PANTHER" id="PTHR30185:SF18">
    <property type="entry name" value="TRANSCRIPTIONAL REGULATOR MTLR"/>
    <property type="match status" value="1"/>
</dbReference>